<organism evidence="2 3">
    <name type="scientific">Williamsia phyllosphaerae</name>
    <dbReference type="NCBI Taxonomy" id="885042"/>
    <lineage>
        <taxon>Bacteria</taxon>
        <taxon>Bacillati</taxon>
        <taxon>Actinomycetota</taxon>
        <taxon>Actinomycetes</taxon>
        <taxon>Mycobacteriales</taxon>
        <taxon>Nocardiaceae</taxon>
        <taxon>Williamsia</taxon>
    </lineage>
</organism>
<dbReference type="Pfam" id="PF22294">
    <property type="entry name" value="DUF6966"/>
    <property type="match status" value="1"/>
</dbReference>
<keyword evidence="3" id="KW-1185">Reference proteome</keyword>
<feature type="domain" description="DUF6966" evidence="1">
    <location>
        <begin position="27"/>
        <end position="73"/>
    </location>
</feature>
<reference evidence="3" key="1">
    <citation type="journal article" date="2019" name="Int. J. Syst. Evol. Microbiol.">
        <title>The Global Catalogue of Microorganisms (GCM) 10K type strain sequencing project: providing services to taxonomists for standard genome sequencing and annotation.</title>
        <authorList>
            <consortium name="The Broad Institute Genomics Platform"/>
            <consortium name="The Broad Institute Genome Sequencing Center for Infectious Disease"/>
            <person name="Wu L."/>
            <person name="Ma J."/>
        </authorList>
    </citation>
    <scope>NUCLEOTIDE SEQUENCE [LARGE SCALE GENOMIC DNA]</scope>
    <source>
        <strain evidence="3">CCM 7855</strain>
    </source>
</reference>
<dbReference type="Proteomes" id="UP000632454">
    <property type="component" value="Unassembled WGS sequence"/>
</dbReference>
<comment type="caution">
    <text evidence="2">The sequence shown here is derived from an EMBL/GenBank/DDBJ whole genome shotgun (WGS) entry which is preliminary data.</text>
</comment>
<dbReference type="InterPro" id="IPR054239">
    <property type="entry name" value="DUF6966"/>
</dbReference>
<accession>A0ABQ1V5K2</accession>
<dbReference type="EMBL" id="BMCS01000002">
    <property type="protein sequence ID" value="GGF37647.1"/>
    <property type="molecule type" value="Genomic_DNA"/>
</dbReference>
<gene>
    <name evidence="2" type="ORF">GCM10007298_36750</name>
</gene>
<protein>
    <recommendedName>
        <fullName evidence="1">DUF6966 domain-containing protein</fullName>
    </recommendedName>
</protein>
<proteinExistence type="predicted"/>
<evidence type="ECO:0000313" key="2">
    <source>
        <dbReference type="EMBL" id="GGF37647.1"/>
    </source>
</evidence>
<sequence length="97" mass="10702">MMSDAGDGVDIPEHLLGLLQGFELALETAGENFWARRIGEIRAAIAVGDPYAVQRLFTSFGGSGSLNDLQLEGDVRRMSSEIYLIAKETWHQIRHAN</sequence>
<name>A0ABQ1V5K2_9NOCA</name>
<evidence type="ECO:0000313" key="3">
    <source>
        <dbReference type="Proteomes" id="UP000632454"/>
    </source>
</evidence>
<evidence type="ECO:0000259" key="1">
    <source>
        <dbReference type="Pfam" id="PF22294"/>
    </source>
</evidence>